<protein>
    <recommendedName>
        <fullName evidence="3">STAS domain-containing protein</fullName>
    </recommendedName>
</protein>
<evidence type="ECO:0000313" key="2">
    <source>
        <dbReference type="Proteomes" id="UP000305398"/>
    </source>
</evidence>
<dbReference type="InterPro" id="IPR036513">
    <property type="entry name" value="STAS_dom_sf"/>
</dbReference>
<dbReference type="EMBL" id="CP040896">
    <property type="protein sequence ID" value="QDA61553.1"/>
    <property type="molecule type" value="Genomic_DNA"/>
</dbReference>
<evidence type="ECO:0008006" key="3">
    <source>
        <dbReference type="Google" id="ProtNLM"/>
    </source>
</evidence>
<dbReference type="OrthoDB" id="894187at2"/>
<proteinExistence type="predicted"/>
<organism evidence="1 2">
    <name type="scientific">Hymenobacter jejuensis</name>
    <dbReference type="NCBI Taxonomy" id="2502781"/>
    <lineage>
        <taxon>Bacteria</taxon>
        <taxon>Pseudomonadati</taxon>
        <taxon>Bacteroidota</taxon>
        <taxon>Cytophagia</taxon>
        <taxon>Cytophagales</taxon>
        <taxon>Hymenobacteraceae</taxon>
        <taxon>Hymenobacter</taxon>
    </lineage>
</organism>
<gene>
    <name evidence="1" type="ORF">FHG12_16255</name>
</gene>
<dbReference type="SUPFAM" id="SSF52091">
    <property type="entry name" value="SpoIIaa-like"/>
    <property type="match status" value="1"/>
</dbReference>
<dbReference type="RefSeq" id="WP_139516727.1">
    <property type="nucleotide sequence ID" value="NZ_CP040896.1"/>
</dbReference>
<accession>A0A5B8A4L3</accession>
<dbReference type="Gene3D" id="3.30.750.24">
    <property type="entry name" value="STAS domain"/>
    <property type="match status" value="1"/>
</dbReference>
<evidence type="ECO:0000313" key="1">
    <source>
        <dbReference type="EMBL" id="QDA61553.1"/>
    </source>
</evidence>
<dbReference type="Proteomes" id="UP000305398">
    <property type="component" value="Chromosome"/>
</dbReference>
<keyword evidence="2" id="KW-1185">Reference proteome</keyword>
<dbReference type="KEGG" id="hyj:FHG12_16255"/>
<reference evidence="1 2" key="1">
    <citation type="submission" date="2019-06" db="EMBL/GenBank/DDBJ databases">
        <authorList>
            <person name="Srinivasan S."/>
        </authorList>
    </citation>
    <scope>NUCLEOTIDE SEQUENCE [LARGE SCALE GENOMIC DNA]</scope>
    <source>
        <strain evidence="1 2">17J68-5</strain>
    </source>
</reference>
<dbReference type="AlphaFoldDB" id="A0A5B8A4L3"/>
<name>A0A5B8A4L3_9BACT</name>
<sequence length="110" mass="12429">MNTSAFDPPRQPSSELRFTLFNPDGADIPQMARELNRRPELPRPHLLVDCSRLQCVRQYGVSHFVSQLLLLHQAGAYIVLRNVDPVLMRCLELLKVSHLFHASLGAPTEA</sequence>